<dbReference type="Gene3D" id="3.40.33.10">
    <property type="entry name" value="CAP"/>
    <property type="match status" value="1"/>
</dbReference>
<feature type="domain" description="SCP" evidence="3">
    <location>
        <begin position="111"/>
        <end position="249"/>
    </location>
</feature>
<dbReference type="VEuPathDB" id="FungiDB:ACJ73_08901"/>
<dbReference type="InterPro" id="IPR002413">
    <property type="entry name" value="V5_allergen-like"/>
</dbReference>
<comment type="caution">
    <text evidence="4">The sequence shown here is derived from an EMBL/GenBank/DDBJ whole genome shotgun (WGS) entry which is preliminary data.</text>
</comment>
<dbReference type="SUPFAM" id="SSF55797">
    <property type="entry name" value="PR-1-like"/>
    <property type="match status" value="1"/>
</dbReference>
<proteinExistence type="predicted"/>
<dbReference type="PROSITE" id="PS01009">
    <property type="entry name" value="CRISP_1"/>
    <property type="match status" value="1"/>
</dbReference>
<dbReference type="STRING" id="1658174.A0A1J9PIA7"/>
<dbReference type="InterPro" id="IPR035940">
    <property type="entry name" value="CAP_sf"/>
</dbReference>
<dbReference type="InterPro" id="IPR018244">
    <property type="entry name" value="Allrgn_V5/Tpx1_CS"/>
</dbReference>
<dbReference type="OrthoDB" id="337038at2759"/>
<feature type="chain" id="PRO_5013063349" description="SCP domain-containing protein" evidence="2">
    <location>
        <begin position="18"/>
        <end position="266"/>
    </location>
</feature>
<dbReference type="AlphaFoldDB" id="A0A1J9PIA7"/>
<organism evidence="4 5">
    <name type="scientific">Blastomyces percursus</name>
    <dbReference type="NCBI Taxonomy" id="1658174"/>
    <lineage>
        <taxon>Eukaryota</taxon>
        <taxon>Fungi</taxon>
        <taxon>Dikarya</taxon>
        <taxon>Ascomycota</taxon>
        <taxon>Pezizomycotina</taxon>
        <taxon>Eurotiomycetes</taxon>
        <taxon>Eurotiomycetidae</taxon>
        <taxon>Onygenales</taxon>
        <taxon>Ajellomycetaceae</taxon>
        <taxon>Blastomyces</taxon>
    </lineage>
</organism>
<feature type="region of interest" description="Disordered" evidence="1">
    <location>
        <begin position="40"/>
        <end position="112"/>
    </location>
</feature>
<dbReference type="PANTHER" id="PTHR10334">
    <property type="entry name" value="CYSTEINE-RICH SECRETORY PROTEIN-RELATED"/>
    <property type="match status" value="1"/>
</dbReference>
<dbReference type="FunFam" id="3.40.33.10:FF:000018">
    <property type="entry name" value="SCP-like extracellular protein, putative"/>
    <property type="match status" value="1"/>
</dbReference>
<gene>
    <name evidence="4" type="ORF">ACJ73_08901</name>
</gene>
<feature type="signal peptide" evidence="2">
    <location>
        <begin position="1"/>
        <end position="17"/>
    </location>
</feature>
<dbReference type="PRINTS" id="PR00837">
    <property type="entry name" value="V5TPXLIKE"/>
</dbReference>
<dbReference type="InterPro" id="IPR001283">
    <property type="entry name" value="CRISP-related"/>
</dbReference>
<accession>A0A1J9PIA7</accession>
<sequence>MRSSLLLSAFLAAGALSSPLLPRAYVTDLTIVTVTEYVTPGASTPTPTPAPAPAPTPAPAPAPAPDAPPKDEGAVPAPDPKPEPKPQPKPQPPPPKEPENKPPPPPTYGNDYQSKVLYHHNIHRSNHSAPSLTWANNLASYAHTVASKCVFKHDTSVGRESYGQNIGYGIAPQDIGKMITNMMYNDEAGLFAGMYGQANPDMSSFSKWGHFTQIVWKSTTVVGCATVKCSNHLRWNTVCNYGPPGNFGGRYAQNVLRPSGAEMAVA</sequence>
<dbReference type="InterPro" id="IPR014044">
    <property type="entry name" value="CAP_dom"/>
</dbReference>
<keyword evidence="5" id="KW-1185">Reference proteome</keyword>
<name>A0A1J9PIA7_9EURO</name>
<keyword evidence="2" id="KW-0732">Signal</keyword>
<dbReference type="Pfam" id="PF00188">
    <property type="entry name" value="CAP"/>
    <property type="match status" value="1"/>
</dbReference>
<evidence type="ECO:0000313" key="5">
    <source>
        <dbReference type="Proteomes" id="UP000242791"/>
    </source>
</evidence>
<protein>
    <recommendedName>
        <fullName evidence="3">SCP domain-containing protein</fullName>
    </recommendedName>
</protein>
<dbReference type="Proteomes" id="UP000242791">
    <property type="component" value="Unassembled WGS sequence"/>
</dbReference>
<evidence type="ECO:0000259" key="3">
    <source>
        <dbReference type="SMART" id="SM00198"/>
    </source>
</evidence>
<reference evidence="4 5" key="1">
    <citation type="submission" date="2015-08" db="EMBL/GenBank/DDBJ databases">
        <title>Emmonsia species relationships and genome sequence.</title>
        <authorList>
            <person name="Cuomo C.A."/>
            <person name="Schwartz I.S."/>
            <person name="Kenyon C."/>
            <person name="De Hoog G.S."/>
            <person name="Govender N.P."/>
            <person name="Botha A."/>
            <person name="Moreno L."/>
            <person name="De Vries M."/>
            <person name="Munoz J.F."/>
            <person name="Stielow J.B."/>
        </authorList>
    </citation>
    <scope>NUCLEOTIDE SEQUENCE [LARGE SCALE GENOMIC DNA]</scope>
    <source>
        <strain evidence="4 5">EI222</strain>
    </source>
</reference>
<dbReference type="GO" id="GO:0005576">
    <property type="term" value="C:extracellular region"/>
    <property type="evidence" value="ECO:0007669"/>
    <property type="project" value="InterPro"/>
</dbReference>
<evidence type="ECO:0000256" key="1">
    <source>
        <dbReference type="SAM" id="MobiDB-lite"/>
    </source>
</evidence>
<dbReference type="EMBL" id="LGTZ01002272">
    <property type="protein sequence ID" value="OJD16208.1"/>
    <property type="molecule type" value="Genomic_DNA"/>
</dbReference>
<feature type="compositionally biased region" description="Pro residues" evidence="1">
    <location>
        <begin position="87"/>
        <end position="107"/>
    </location>
</feature>
<feature type="compositionally biased region" description="Pro residues" evidence="1">
    <location>
        <begin position="46"/>
        <end position="67"/>
    </location>
</feature>
<dbReference type="PRINTS" id="PR00838">
    <property type="entry name" value="V5ALLERGEN"/>
</dbReference>
<evidence type="ECO:0000256" key="2">
    <source>
        <dbReference type="SAM" id="SignalP"/>
    </source>
</evidence>
<evidence type="ECO:0000313" key="4">
    <source>
        <dbReference type="EMBL" id="OJD16208.1"/>
    </source>
</evidence>
<dbReference type="SMART" id="SM00198">
    <property type="entry name" value="SCP"/>
    <property type="match status" value="1"/>
</dbReference>